<dbReference type="SMART" id="SM00385">
    <property type="entry name" value="CYCLIN"/>
    <property type="match status" value="2"/>
</dbReference>
<evidence type="ECO:0000256" key="7">
    <source>
        <dbReference type="RuleBase" id="RU000383"/>
    </source>
</evidence>
<dbReference type="InterPro" id="IPR013763">
    <property type="entry name" value="Cyclin-like_dom"/>
</dbReference>
<dbReference type="SMART" id="SM01332">
    <property type="entry name" value="Cyclin_C"/>
    <property type="match status" value="1"/>
</dbReference>
<evidence type="ECO:0000313" key="10">
    <source>
        <dbReference type="EMBL" id="EEF39154.1"/>
    </source>
</evidence>
<dbReference type="eggNOG" id="KOG0653">
    <property type="taxonomic scope" value="Eukaryota"/>
</dbReference>
<dbReference type="PANTHER" id="PTHR10177">
    <property type="entry name" value="CYCLINS"/>
    <property type="match status" value="1"/>
</dbReference>
<dbReference type="GO" id="GO:0000307">
    <property type="term" value="C:cyclin-dependent protein kinase holoenzyme complex"/>
    <property type="evidence" value="ECO:0000318"/>
    <property type="project" value="GO_Central"/>
</dbReference>
<evidence type="ECO:0000256" key="5">
    <source>
        <dbReference type="ARBA" id="ARBA00023306"/>
    </source>
</evidence>
<dbReference type="Pfam" id="PF00134">
    <property type="entry name" value="Cyclin_N"/>
    <property type="match status" value="1"/>
</dbReference>
<evidence type="ECO:0000256" key="1">
    <source>
        <dbReference type="ARBA" id="ARBA00006955"/>
    </source>
</evidence>
<dbReference type="InterPro" id="IPR004367">
    <property type="entry name" value="Cyclin_C-dom"/>
</dbReference>
<comment type="similarity">
    <text evidence="1">Belongs to the cyclin family. Cyclin AB subfamily.</text>
</comment>
<keyword evidence="3" id="KW-0132">Cell division</keyword>
<comment type="subunit">
    <text evidence="2">Interacts with the CDC2 protein kinase to form a serine/threonine kinase holoenzyme complex also known as maturation promoting factor (MPF). The cyclin subunit imparts substrate specificity to the complex.</text>
</comment>
<dbReference type="GO" id="GO:0000082">
    <property type="term" value="P:G1/S transition of mitotic cell cycle"/>
    <property type="evidence" value="ECO:0000318"/>
    <property type="project" value="GO_Central"/>
</dbReference>
<dbReference type="Gene3D" id="1.10.472.10">
    <property type="entry name" value="Cyclin-like"/>
    <property type="match status" value="2"/>
</dbReference>
<dbReference type="InParanoid" id="B9SB64"/>
<dbReference type="FunCoup" id="B9SB64">
    <property type="interactions" value="826"/>
</dbReference>
<reference evidence="11" key="1">
    <citation type="journal article" date="2010" name="Nat. Biotechnol.">
        <title>Draft genome sequence of the oilseed species Ricinus communis.</title>
        <authorList>
            <person name="Chan A.P."/>
            <person name="Crabtree J."/>
            <person name="Zhao Q."/>
            <person name="Lorenzi H."/>
            <person name="Orvis J."/>
            <person name="Puiu D."/>
            <person name="Melake-Berhan A."/>
            <person name="Jones K.M."/>
            <person name="Redman J."/>
            <person name="Chen G."/>
            <person name="Cahoon E.B."/>
            <person name="Gedil M."/>
            <person name="Stanke M."/>
            <person name="Haas B.J."/>
            <person name="Wortman J.R."/>
            <person name="Fraser-Liggett C.M."/>
            <person name="Ravel J."/>
            <person name="Rabinowicz P.D."/>
        </authorList>
    </citation>
    <scope>NUCLEOTIDE SEQUENCE [LARGE SCALE GENOMIC DNA]</scope>
    <source>
        <strain evidence="11">cv. Hale</strain>
    </source>
</reference>
<sequence>MASKAVVPRQQLRGEVKQKNFVADGRNNRRVLQDIGNLVNDRAGLGKVRVITTSVHAIVRVRFLVGICPLNLTSVNLQKPITDAGNIKAPVAVKAALKKVAEKHVPETVIVISSDEESENAKPVSRRISKEGSSRKEVKTLTSILTARSKAACGLARKPESSLVNIDASDVDNELAVVEYVDDIYKYYKLTEADGMVHDYMNVQPDINAKMRSILVDWLIEVHRKFELMPETLYLTINIIDRFLAVKAVPRRELQLVGISSMLIACKYEEIWAPEVNDFICISDNAYIREQVLAMEKAILGKLEWYLTVPTPYVFLVRYIKASAPADKEMENMVFFLAELGLMQYPVVIKYSSSLIAASAVYAARSTLDKIPFWTDTLNHHTGYTEDMLV</sequence>
<dbReference type="EMBL" id="EQ973911">
    <property type="protein sequence ID" value="EEF39154.1"/>
    <property type="molecule type" value="Genomic_DNA"/>
</dbReference>
<evidence type="ECO:0000313" key="11">
    <source>
        <dbReference type="Proteomes" id="UP000008311"/>
    </source>
</evidence>
<dbReference type="FunFam" id="1.10.472.10:FF:000001">
    <property type="entry name" value="G2/mitotic-specific cyclin"/>
    <property type="match status" value="1"/>
</dbReference>
<name>B9SB64_RICCO</name>
<dbReference type="STRING" id="3988.B9SB64"/>
<feature type="domain" description="Cyclin C-terminal" evidence="9">
    <location>
        <begin position="310"/>
        <end position="390"/>
    </location>
</feature>
<dbReference type="GO" id="GO:0005634">
    <property type="term" value="C:nucleus"/>
    <property type="evidence" value="ECO:0000318"/>
    <property type="project" value="GO_Central"/>
</dbReference>
<evidence type="ECO:0000256" key="2">
    <source>
        <dbReference type="ARBA" id="ARBA00011177"/>
    </source>
</evidence>
<dbReference type="GO" id="GO:0005737">
    <property type="term" value="C:cytoplasm"/>
    <property type="evidence" value="ECO:0000318"/>
    <property type="project" value="GO_Central"/>
</dbReference>
<dbReference type="InterPro" id="IPR046965">
    <property type="entry name" value="Cyclin_A/B-like"/>
</dbReference>
<keyword evidence="5" id="KW-0131">Cell cycle</keyword>
<dbReference type="AlphaFoldDB" id="B9SB64"/>
<keyword evidence="4 7" id="KW-0195">Cyclin</keyword>
<evidence type="ECO:0000256" key="4">
    <source>
        <dbReference type="ARBA" id="ARBA00023127"/>
    </source>
</evidence>
<dbReference type="PIRSF" id="PIRSF001771">
    <property type="entry name" value="Cyclin_A_B_D_E"/>
    <property type="match status" value="1"/>
</dbReference>
<evidence type="ECO:0000259" key="8">
    <source>
        <dbReference type="SMART" id="SM00385"/>
    </source>
</evidence>
<feature type="domain" description="Cyclin-like" evidence="8">
    <location>
        <begin position="217"/>
        <end position="301"/>
    </location>
</feature>
<dbReference type="InterPro" id="IPR006671">
    <property type="entry name" value="Cyclin_N"/>
</dbReference>
<accession>B9SB64</accession>
<dbReference type="CDD" id="cd20567">
    <property type="entry name" value="CYCLIN_AtCycB-like_rpt1"/>
    <property type="match status" value="1"/>
</dbReference>
<dbReference type="InterPro" id="IPR036915">
    <property type="entry name" value="Cyclin-like_sf"/>
</dbReference>
<dbReference type="Pfam" id="PF02984">
    <property type="entry name" value="Cyclin_C"/>
    <property type="match status" value="1"/>
</dbReference>
<protein>
    <recommendedName>
        <fullName evidence="6">B-like cyclin</fullName>
    </recommendedName>
</protein>
<organism evidence="10 11">
    <name type="scientific">Ricinus communis</name>
    <name type="common">Castor bean</name>
    <dbReference type="NCBI Taxonomy" id="3988"/>
    <lineage>
        <taxon>Eukaryota</taxon>
        <taxon>Viridiplantae</taxon>
        <taxon>Streptophyta</taxon>
        <taxon>Embryophyta</taxon>
        <taxon>Tracheophyta</taxon>
        <taxon>Spermatophyta</taxon>
        <taxon>Magnoliopsida</taxon>
        <taxon>eudicotyledons</taxon>
        <taxon>Gunneridae</taxon>
        <taxon>Pentapetalae</taxon>
        <taxon>rosids</taxon>
        <taxon>fabids</taxon>
        <taxon>Malpighiales</taxon>
        <taxon>Euphorbiaceae</taxon>
        <taxon>Acalyphoideae</taxon>
        <taxon>Acalypheae</taxon>
        <taxon>Ricinus</taxon>
    </lineage>
</organism>
<evidence type="ECO:0000256" key="3">
    <source>
        <dbReference type="ARBA" id="ARBA00022618"/>
    </source>
</evidence>
<dbReference type="SUPFAM" id="SSF47954">
    <property type="entry name" value="Cyclin-like"/>
    <property type="match status" value="2"/>
</dbReference>
<dbReference type="InterPro" id="IPR048258">
    <property type="entry name" value="Cyclins_cyclin-box"/>
</dbReference>
<proteinExistence type="inferred from homology"/>
<dbReference type="GO" id="GO:0016538">
    <property type="term" value="F:cyclin-dependent protein serine/threonine kinase regulator activity"/>
    <property type="evidence" value="ECO:0000318"/>
    <property type="project" value="GO_Central"/>
</dbReference>
<dbReference type="InterPro" id="IPR039361">
    <property type="entry name" value="Cyclin"/>
</dbReference>
<gene>
    <name evidence="10" type="ORF">RCOM_0785250</name>
</gene>
<evidence type="ECO:0000256" key="6">
    <source>
        <dbReference type="ARBA" id="ARBA00032263"/>
    </source>
</evidence>
<dbReference type="Proteomes" id="UP000008311">
    <property type="component" value="Unassembled WGS sequence"/>
</dbReference>
<evidence type="ECO:0000259" key="9">
    <source>
        <dbReference type="SMART" id="SM01332"/>
    </source>
</evidence>
<feature type="domain" description="Cyclin-like" evidence="8">
    <location>
        <begin position="314"/>
        <end position="390"/>
    </location>
</feature>
<keyword evidence="11" id="KW-1185">Reference proteome</keyword>
<dbReference type="PROSITE" id="PS00292">
    <property type="entry name" value="CYCLINS"/>
    <property type="match status" value="1"/>
</dbReference>
<dbReference type="GO" id="GO:0051301">
    <property type="term" value="P:cell division"/>
    <property type="evidence" value="ECO:0007669"/>
    <property type="project" value="UniProtKB-KW"/>
</dbReference>